<dbReference type="GO" id="GO:0016438">
    <property type="term" value="F:tRNA-queuosine(34) beta-mannosyltransferase activity"/>
    <property type="evidence" value="ECO:0007669"/>
    <property type="project" value="UniProtKB-EC"/>
</dbReference>
<evidence type="ECO:0000256" key="6">
    <source>
        <dbReference type="ARBA" id="ARBA00048439"/>
    </source>
</evidence>
<accession>A0AAV8Y1N3</accession>
<evidence type="ECO:0000256" key="1">
    <source>
        <dbReference type="ARBA" id="ARBA00009481"/>
    </source>
</evidence>
<dbReference type="AlphaFoldDB" id="A0AAV8Y1N3"/>
<sequence>MKHITPLSPLRQRNGTGAQDAVPYSYMTKSLGYPPESVLFCSSVLNLSELLGLRPDLSKLKKIVYFHENQLVYPVQHIKERDIQFAYNQITTRWEFDKAPDDFFQVMLRLKQDKFQFRLSVLGETYTDVPDIFKRAKDELREEIINFGYLDSKDDYVKALSSSHVVVSTAKHEFFGVSVLEAVYCGCFPLVPDRLVYPEIYPLDSLYADLDELYKKLKQFCLQPSLAIGMRAKFDIDFERFSKDVLMPKYMEVLEVNKN</sequence>
<dbReference type="PANTHER" id="PTHR13615:SF3">
    <property type="entry name" value="GLYCOSYLTRANSFERASE-LIKE DOMAIN-CONTAINING PROTEIN 1"/>
    <property type="match status" value="1"/>
</dbReference>
<keyword evidence="9" id="KW-1185">Reference proteome</keyword>
<dbReference type="PANTHER" id="PTHR13615">
    <property type="entry name" value="GLYCOSYLTRANSFERASE-LIKE 1"/>
    <property type="match status" value="1"/>
</dbReference>
<dbReference type="Gene3D" id="3.40.50.2000">
    <property type="entry name" value="Glycogen Phosphorylase B"/>
    <property type="match status" value="1"/>
</dbReference>
<dbReference type="InterPro" id="IPR051862">
    <property type="entry name" value="GT-like_domain_containing_1"/>
</dbReference>
<comment type="similarity">
    <text evidence="1">Belongs to the glycosyltransferase group 1 family. Glycosyltransferase 4 subfamily.</text>
</comment>
<dbReference type="CDD" id="cd01635">
    <property type="entry name" value="Glycosyltransferase_GTB-type"/>
    <property type="match status" value="1"/>
</dbReference>
<evidence type="ECO:0000256" key="4">
    <source>
        <dbReference type="ARBA" id="ARBA00044517"/>
    </source>
</evidence>
<dbReference type="Pfam" id="PF13692">
    <property type="entry name" value="Glyco_trans_1_4"/>
    <property type="match status" value="1"/>
</dbReference>
<evidence type="ECO:0000313" key="9">
    <source>
        <dbReference type="Proteomes" id="UP001162162"/>
    </source>
</evidence>
<comment type="caution">
    <text evidence="8">The sequence shown here is derived from an EMBL/GenBank/DDBJ whole genome shotgun (WGS) entry which is preliminary data.</text>
</comment>
<evidence type="ECO:0000256" key="2">
    <source>
        <dbReference type="ARBA" id="ARBA00022676"/>
    </source>
</evidence>
<organism evidence="8 9">
    <name type="scientific">Aromia moschata</name>
    <dbReference type="NCBI Taxonomy" id="1265417"/>
    <lineage>
        <taxon>Eukaryota</taxon>
        <taxon>Metazoa</taxon>
        <taxon>Ecdysozoa</taxon>
        <taxon>Arthropoda</taxon>
        <taxon>Hexapoda</taxon>
        <taxon>Insecta</taxon>
        <taxon>Pterygota</taxon>
        <taxon>Neoptera</taxon>
        <taxon>Endopterygota</taxon>
        <taxon>Coleoptera</taxon>
        <taxon>Polyphaga</taxon>
        <taxon>Cucujiformia</taxon>
        <taxon>Chrysomeloidea</taxon>
        <taxon>Cerambycidae</taxon>
        <taxon>Cerambycinae</taxon>
        <taxon>Callichromatini</taxon>
        <taxon>Aromia</taxon>
    </lineage>
</organism>
<gene>
    <name evidence="8" type="ORF">NQ318_019427</name>
</gene>
<keyword evidence="2" id="KW-0328">Glycosyltransferase</keyword>
<proteinExistence type="inferred from homology"/>
<dbReference type="EC" id="2.4.1.110" evidence="4"/>
<name>A0AAV8Y1N3_9CUCU</name>
<evidence type="ECO:0000313" key="8">
    <source>
        <dbReference type="EMBL" id="KAJ8944089.1"/>
    </source>
</evidence>
<dbReference type="EMBL" id="JAPWTK010000267">
    <property type="protein sequence ID" value="KAJ8944089.1"/>
    <property type="molecule type" value="Genomic_DNA"/>
</dbReference>
<feature type="domain" description="tRNA-queuosine alpha-mannosyltransferase N-terminal" evidence="7">
    <location>
        <begin position="37"/>
        <end position="93"/>
    </location>
</feature>
<evidence type="ECO:0000256" key="5">
    <source>
        <dbReference type="ARBA" id="ARBA00044539"/>
    </source>
</evidence>
<dbReference type="InterPro" id="IPR022701">
    <property type="entry name" value="QTMAN_N"/>
</dbReference>
<comment type="catalytic activity">
    <reaction evidence="6">
        <text>queuosine(34) in tRNA(Asp) + GDP-alpha-D-mannose = O-4''-alpha-D-mannosylqueuosine(34) in tRNA(Asp) + GDP + H(+)</text>
        <dbReference type="Rhea" id="RHEA:12885"/>
        <dbReference type="Rhea" id="RHEA-COMP:18572"/>
        <dbReference type="Rhea" id="RHEA-COMP:18581"/>
        <dbReference type="ChEBI" id="CHEBI:15378"/>
        <dbReference type="ChEBI" id="CHEBI:57527"/>
        <dbReference type="ChEBI" id="CHEBI:58189"/>
        <dbReference type="ChEBI" id="CHEBI:194431"/>
        <dbReference type="ChEBI" id="CHEBI:194442"/>
        <dbReference type="EC" id="2.4.1.110"/>
    </reaction>
    <physiologicalReaction direction="left-to-right" evidence="6">
        <dbReference type="Rhea" id="RHEA:12886"/>
    </physiologicalReaction>
</comment>
<dbReference type="Proteomes" id="UP001162162">
    <property type="component" value="Unassembled WGS sequence"/>
</dbReference>
<keyword evidence="3" id="KW-0808">Transferase</keyword>
<protein>
    <recommendedName>
        <fullName evidence="5">tRNA-queuosine alpha-mannosyltransferase</fullName>
        <ecNumber evidence="4">2.4.1.110</ecNumber>
    </recommendedName>
</protein>
<reference evidence="8" key="1">
    <citation type="journal article" date="2023" name="Insect Mol. Biol.">
        <title>Genome sequencing provides insights into the evolution of gene families encoding plant cell wall-degrading enzymes in longhorned beetles.</title>
        <authorList>
            <person name="Shin N.R."/>
            <person name="Okamura Y."/>
            <person name="Kirsch R."/>
            <person name="Pauchet Y."/>
        </authorList>
    </citation>
    <scope>NUCLEOTIDE SEQUENCE</scope>
    <source>
        <strain evidence="8">AMC_N1</strain>
    </source>
</reference>
<evidence type="ECO:0000256" key="3">
    <source>
        <dbReference type="ARBA" id="ARBA00022679"/>
    </source>
</evidence>
<dbReference type="Pfam" id="PF12038">
    <property type="entry name" value="QTMAN_N"/>
    <property type="match status" value="1"/>
</dbReference>
<dbReference type="SUPFAM" id="SSF53756">
    <property type="entry name" value="UDP-Glycosyltransferase/glycogen phosphorylase"/>
    <property type="match status" value="1"/>
</dbReference>
<evidence type="ECO:0000259" key="7">
    <source>
        <dbReference type="Pfam" id="PF12038"/>
    </source>
</evidence>